<dbReference type="EMBL" id="GISG01193705">
    <property type="protein sequence ID" value="MBA4656804.1"/>
    <property type="molecule type" value="Transcribed_RNA"/>
</dbReference>
<keyword evidence="1" id="KW-1133">Transmembrane helix</keyword>
<dbReference type="AlphaFoldDB" id="A0A7C9EA60"/>
<sequence length="108" mass="12584">MMESFVALNANLWVLARPTHLGCVKHLVIYEVAFHWLTISQMSAKYRLVIWWLLATLLCCLLLPSKLSYHSMAVGPRLGRTKLKLPSFSTLSSHRFPSQREYLCHLWR</sequence>
<organism evidence="2">
    <name type="scientific">Opuntia streptacantha</name>
    <name type="common">Prickly pear cactus</name>
    <name type="synonym">Opuntia cardona</name>
    <dbReference type="NCBI Taxonomy" id="393608"/>
    <lineage>
        <taxon>Eukaryota</taxon>
        <taxon>Viridiplantae</taxon>
        <taxon>Streptophyta</taxon>
        <taxon>Embryophyta</taxon>
        <taxon>Tracheophyta</taxon>
        <taxon>Spermatophyta</taxon>
        <taxon>Magnoliopsida</taxon>
        <taxon>eudicotyledons</taxon>
        <taxon>Gunneridae</taxon>
        <taxon>Pentapetalae</taxon>
        <taxon>Caryophyllales</taxon>
        <taxon>Cactineae</taxon>
        <taxon>Cactaceae</taxon>
        <taxon>Opuntioideae</taxon>
        <taxon>Opuntia</taxon>
    </lineage>
</organism>
<proteinExistence type="predicted"/>
<protein>
    <submittedName>
        <fullName evidence="2">Uncharacterized protein</fullName>
    </submittedName>
</protein>
<dbReference type="EMBL" id="GISG01193704">
    <property type="protein sequence ID" value="MBA4656803.1"/>
    <property type="molecule type" value="Transcribed_RNA"/>
</dbReference>
<evidence type="ECO:0000313" key="2">
    <source>
        <dbReference type="EMBL" id="MBA4656804.1"/>
    </source>
</evidence>
<keyword evidence="1" id="KW-0472">Membrane</keyword>
<feature type="transmembrane region" description="Helical" evidence="1">
    <location>
        <begin position="45"/>
        <end position="63"/>
    </location>
</feature>
<name>A0A7C9EA60_OPUST</name>
<evidence type="ECO:0000256" key="1">
    <source>
        <dbReference type="SAM" id="Phobius"/>
    </source>
</evidence>
<reference evidence="2" key="2">
    <citation type="submission" date="2020-07" db="EMBL/GenBank/DDBJ databases">
        <authorList>
            <person name="Vera ALvarez R."/>
            <person name="Arias-Moreno D.M."/>
            <person name="Jimenez-Jacinto V."/>
            <person name="Jimenez-Bremont J.F."/>
            <person name="Swaminathan K."/>
            <person name="Moose S.P."/>
            <person name="Guerrero-Gonzalez M.L."/>
            <person name="Marino-Ramirez L."/>
            <person name="Landsman D."/>
            <person name="Rodriguez-Kessler M."/>
            <person name="Delgado-Sanchez P."/>
        </authorList>
    </citation>
    <scope>NUCLEOTIDE SEQUENCE</scope>
    <source>
        <tissue evidence="2">Cladode</tissue>
    </source>
</reference>
<reference evidence="2" key="1">
    <citation type="journal article" date="2013" name="J. Plant Res.">
        <title>Effect of fungi and light on seed germination of three Opuntia species from semiarid lands of central Mexico.</title>
        <authorList>
            <person name="Delgado-Sanchez P."/>
            <person name="Jimenez-Bremont J.F."/>
            <person name="Guerrero-Gonzalez Mde L."/>
            <person name="Flores J."/>
        </authorList>
    </citation>
    <scope>NUCLEOTIDE SEQUENCE</scope>
    <source>
        <tissue evidence="2">Cladode</tissue>
    </source>
</reference>
<keyword evidence="1" id="KW-0812">Transmembrane</keyword>
<accession>A0A7C9EA60</accession>